<dbReference type="REBASE" id="61461">
    <property type="entry name" value="S.Sur2285ORF695P"/>
</dbReference>
<reference evidence="5 6" key="1">
    <citation type="journal article" date="2014" name="Int. J. Syst. Evol. Microbiol.">
        <title>Phylogenomics and the dynamic genome evolution of the genus Streptococcus.</title>
        <authorList>
            <consortium name="The Broad Institute Genome Sequencing Platform"/>
            <person name="Richards V.P."/>
            <person name="Palmer S.R."/>
            <person name="Pavinski Bitar P.D."/>
            <person name="Qin X."/>
            <person name="Weinstock G.M."/>
            <person name="Highlander S.K."/>
            <person name="Town C.D."/>
            <person name="Burne R.A."/>
            <person name="Stanhope M.J."/>
        </authorList>
    </citation>
    <scope>NUCLEOTIDE SEQUENCE [LARGE SCALE GENOMIC DNA]</scope>
    <source>
        <strain evidence="5 6">2285-97</strain>
    </source>
</reference>
<evidence type="ECO:0000256" key="1">
    <source>
        <dbReference type="ARBA" id="ARBA00010923"/>
    </source>
</evidence>
<comment type="similarity">
    <text evidence="1">Belongs to the type-I restriction system S methylase family.</text>
</comment>
<keyword evidence="6" id="KW-1185">Reference proteome</keyword>
<dbReference type="SUPFAM" id="SSF116734">
    <property type="entry name" value="DNA methylase specificity domain"/>
    <property type="match status" value="2"/>
</dbReference>
<dbReference type="Proteomes" id="UP000005388">
    <property type="component" value="Unassembled WGS sequence"/>
</dbReference>
<comment type="caution">
    <text evidence="5">The sequence shown here is derived from an EMBL/GenBank/DDBJ whole genome shotgun (WGS) entry which is preliminary data.</text>
</comment>
<dbReference type="EMBL" id="AEUZ02000001">
    <property type="protein sequence ID" value="EHJ57375.1"/>
    <property type="molecule type" value="Genomic_DNA"/>
</dbReference>
<evidence type="ECO:0000313" key="5">
    <source>
        <dbReference type="EMBL" id="EHJ57375.1"/>
    </source>
</evidence>
<dbReference type="Gene3D" id="3.90.220.20">
    <property type="entry name" value="DNA methylase specificity domains"/>
    <property type="match status" value="2"/>
</dbReference>
<sequence>MNKIDTSEWKPFEVGKLFDIHPTKAYKMNNAVLMDDGENPVVVNSSYNNGIGGYTSQAVTEEGNRITFSDTTTADAVFYQPKPFVGYPHVQGMYPIGDYADKWTETRLLFFVVAFKKAAVLMGFDYAYKFTREIASEMAVFLPIDSDGEPDWACLGNLRLAKASKSLVDISTWKNFEIGSLFDIVKGTRLTKANMKPGDIRFIGSSAMNNGWTTSIKNDEHLHPANTLTVCYNGSVGETFYQDAPFWASDDVNVLYPKFKMNERIGMFIAPLIRSVGQRYAFVDKWRMEVMEHGEIKLPVDKEGIPDWAYMDSFMSTVLKECESALTSIKEVG</sequence>
<dbReference type="Pfam" id="PF01420">
    <property type="entry name" value="Methylase_S"/>
    <property type="match status" value="2"/>
</dbReference>
<dbReference type="STRING" id="764291.STRUR_0696"/>
<feature type="domain" description="Type I restriction modification DNA specificity" evidence="4">
    <location>
        <begin position="7"/>
        <end position="126"/>
    </location>
</feature>
<dbReference type="AlphaFoldDB" id="G5KDQ2"/>
<gene>
    <name evidence="5" type="ORF">STRUR_0696</name>
</gene>
<dbReference type="GO" id="GO:0003677">
    <property type="term" value="F:DNA binding"/>
    <property type="evidence" value="ECO:0007669"/>
    <property type="project" value="UniProtKB-KW"/>
</dbReference>
<dbReference type="eggNOG" id="COG0732">
    <property type="taxonomic scope" value="Bacteria"/>
</dbReference>
<organism evidence="5 6">
    <name type="scientific">Streptococcus urinalis 2285-97</name>
    <dbReference type="NCBI Taxonomy" id="764291"/>
    <lineage>
        <taxon>Bacteria</taxon>
        <taxon>Bacillati</taxon>
        <taxon>Bacillota</taxon>
        <taxon>Bacilli</taxon>
        <taxon>Lactobacillales</taxon>
        <taxon>Streptococcaceae</taxon>
        <taxon>Streptococcus</taxon>
    </lineage>
</organism>
<keyword evidence="3" id="KW-0238">DNA-binding</keyword>
<keyword evidence="2" id="KW-0680">Restriction system</keyword>
<evidence type="ECO:0000313" key="6">
    <source>
        <dbReference type="Proteomes" id="UP000005388"/>
    </source>
</evidence>
<dbReference type="eggNOG" id="COG0286">
    <property type="taxonomic scope" value="Bacteria"/>
</dbReference>
<dbReference type="InterPro" id="IPR044946">
    <property type="entry name" value="Restrct_endonuc_typeI_TRD_sf"/>
</dbReference>
<dbReference type="RefSeq" id="WP_006740087.1">
    <property type="nucleotide sequence ID" value="NZ_AEUZ02000001.1"/>
</dbReference>
<evidence type="ECO:0000259" key="4">
    <source>
        <dbReference type="Pfam" id="PF01420"/>
    </source>
</evidence>
<accession>G5KDQ2</accession>
<dbReference type="InterPro" id="IPR000055">
    <property type="entry name" value="Restrct_endonuc_typeI_TRD"/>
</dbReference>
<protein>
    <submittedName>
        <fullName evidence="5">Type I restriction modification DNA specificity domain protein</fullName>
    </submittedName>
</protein>
<evidence type="ECO:0000256" key="3">
    <source>
        <dbReference type="ARBA" id="ARBA00023125"/>
    </source>
</evidence>
<proteinExistence type="inferred from homology"/>
<evidence type="ECO:0000256" key="2">
    <source>
        <dbReference type="ARBA" id="ARBA00022747"/>
    </source>
</evidence>
<dbReference type="GO" id="GO:0009307">
    <property type="term" value="P:DNA restriction-modification system"/>
    <property type="evidence" value="ECO:0007669"/>
    <property type="project" value="UniProtKB-KW"/>
</dbReference>
<name>G5KDQ2_9STRE</name>
<feature type="domain" description="Type I restriction modification DNA specificity" evidence="4">
    <location>
        <begin position="171"/>
        <end position="316"/>
    </location>
</feature>